<evidence type="ECO:0000256" key="9">
    <source>
        <dbReference type="ARBA" id="ARBA00022842"/>
    </source>
</evidence>
<dbReference type="PANTHER" id="PTHR20941">
    <property type="entry name" value="FOLATE SYNTHESIS PROTEINS"/>
    <property type="match status" value="1"/>
</dbReference>
<evidence type="ECO:0000256" key="7">
    <source>
        <dbReference type="ARBA" id="ARBA00022679"/>
    </source>
</evidence>
<evidence type="ECO:0000256" key="8">
    <source>
        <dbReference type="ARBA" id="ARBA00022723"/>
    </source>
</evidence>
<protein>
    <recommendedName>
        <fullName evidence="6 12">Dihydropteroate synthase</fullName>
        <shortName evidence="12">DHPS</shortName>
        <ecNumber evidence="5 12">2.5.1.15</ecNumber>
    </recommendedName>
    <alternativeName>
        <fullName evidence="11 12">Dihydropteroate pyrophosphorylase</fullName>
    </alternativeName>
</protein>
<dbReference type="Gene3D" id="3.20.20.20">
    <property type="entry name" value="Dihydropteroate synthase-like"/>
    <property type="match status" value="1"/>
</dbReference>
<evidence type="ECO:0000256" key="10">
    <source>
        <dbReference type="ARBA" id="ARBA00022909"/>
    </source>
</evidence>
<organism evidence="14 15">
    <name type="scientific">Cohaesibacter marisflavi</name>
    <dbReference type="NCBI Taxonomy" id="655353"/>
    <lineage>
        <taxon>Bacteria</taxon>
        <taxon>Pseudomonadati</taxon>
        <taxon>Pseudomonadota</taxon>
        <taxon>Alphaproteobacteria</taxon>
        <taxon>Hyphomicrobiales</taxon>
        <taxon>Cohaesibacteraceae</taxon>
    </lineage>
</organism>
<keyword evidence="15" id="KW-1185">Reference proteome</keyword>
<dbReference type="GO" id="GO:0046872">
    <property type="term" value="F:metal ion binding"/>
    <property type="evidence" value="ECO:0007669"/>
    <property type="project" value="UniProtKB-KW"/>
</dbReference>
<name>A0A1I5G6G7_9HYPH</name>
<evidence type="ECO:0000256" key="12">
    <source>
        <dbReference type="RuleBase" id="RU361205"/>
    </source>
</evidence>
<dbReference type="Proteomes" id="UP000199236">
    <property type="component" value="Unassembled WGS sequence"/>
</dbReference>
<keyword evidence="8 12" id="KW-0479">Metal-binding</keyword>
<evidence type="ECO:0000256" key="3">
    <source>
        <dbReference type="ARBA" id="ARBA00004763"/>
    </source>
</evidence>
<dbReference type="PROSITE" id="PS50972">
    <property type="entry name" value="PTERIN_BINDING"/>
    <property type="match status" value="1"/>
</dbReference>
<evidence type="ECO:0000259" key="13">
    <source>
        <dbReference type="PROSITE" id="PS50972"/>
    </source>
</evidence>
<evidence type="ECO:0000313" key="14">
    <source>
        <dbReference type="EMBL" id="SFO31618.1"/>
    </source>
</evidence>
<evidence type="ECO:0000256" key="6">
    <source>
        <dbReference type="ARBA" id="ARBA00016919"/>
    </source>
</evidence>
<evidence type="ECO:0000256" key="1">
    <source>
        <dbReference type="ARBA" id="ARBA00000012"/>
    </source>
</evidence>
<accession>A0A1I5G6G7</accession>
<feature type="domain" description="Pterin-binding" evidence="13">
    <location>
        <begin position="35"/>
        <end position="284"/>
    </location>
</feature>
<comment type="function">
    <text evidence="12">Catalyzes the condensation of para-aminobenzoate (pABA) with 6-hydroxymethyl-7,8-dihydropterin diphosphate (DHPt-PP) to form 7,8-dihydropteroate (H2Pte), the immediate precursor of folate derivatives.</text>
</comment>
<dbReference type="NCBIfam" id="TIGR01496">
    <property type="entry name" value="DHPS"/>
    <property type="match status" value="1"/>
</dbReference>
<sequence>MRDTEGAKAMKQTSSPLPLSPLTLGPIHWTPAQPPLIMGIINVTPDSFSDGGRFLAEQNALDHARQLANEGAQILDIGGESTRPGADLVVEQEELDRVIPAIRGIAAADLGRAISIDTYKARVADKALAAGAHIVNDVWGLQREPDIAKAAADHHAPVIINHWEKERQSDIDIMEQMKRFFDRSIEIALKAGVKPREIILDPGFGFAKDAAENIEILARLEQLCDWEYPILIGTSRKRFIGSLTGREEPRDRVFGTVASNVIALMKGAAIFRVHDVAAHKDALAVAHAVYDQQRT</sequence>
<dbReference type="EMBL" id="FOVR01000004">
    <property type="protein sequence ID" value="SFO31618.1"/>
    <property type="molecule type" value="Genomic_DNA"/>
</dbReference>
<dbReference type="PROSITE" id="PS00792">
    <property type="entry name" value="DHPS_1"/>
    <property type="match status" value="1"/>
</dbReference>
<dbReference type="PANTHER" id="PTHR20941:SF1">
    <property type="entry name" value="FOLIC ACID SYNTHESIS PROTEIN FOL1"/>
    <property type="match status" value="1"/>
</dbReference>
<evidence type="ECO:0000313" key="15">
    <source>
        <dbReference type="Proteomes" id="UP000199236"/>
    </source>
</evidence>
<dbReference type="GO" id="GO:0005829">
    <property type="term" value="C:cytosol"/>
    <property type="evidence" value="ECO:0007669"/>
    <property type="project" value="TreeGrafter"/>
</dbReference>
<evidence type="ECO:0000256" key="11">
    <source>
        <dbReference type="ARBA" id="ARBA00030193"/>
    </source>
</evidence>
<dbReference type="GO" id="GO:0004156">
    <property type="term" value="F:dihydropteroate synthase activity"/>
    <property type="evidence" value="ECO:0007669"/>
    <property type="project" value="UniProtKB-EC"/>
</dbReference>
<dbReference type="Pfam" id="PF00809">
    <property type="entry name" value="Pterin_bind"/>
    <property type="match status" value="1"/>
</dbReference>
<dbReference type="InterPro" id="IPR045031">
    <property type="entry name" value="DHP_synth-like"/>
</dbReference>
<dbReference type="FunFam" id="3.20.20.20:FF:000006">
    <property type="entry name" value="Dihydropteroate synthase"/>
    <property type="match status" value="1"/>
</dbReference>
<dbReference type="EC" id="2.5.1.15" evidence="5 12"/>
<comment type="similarity">
    <text evidence="4 12">Belongs to the DHPS family.</text>
</comment>
<comment type="pathway">
    <text evidence="3 12">Cofactor biosynthesis; tetrahydrofolate biosynthesis; 7,8-dihydrofolate from 2-amino-4-hydroxy-6-hydroxymethyl-7,8-dihydropteridine diphosphate and 4-aminobenzoate: step 1/2.</text>
</comment>
<dbReference type="AlphaFoldDB" id="A0A1I5G6G7"/>
<keyword evidence="10 12" id="KW-0289">Folate biosynthesis</keyword>
<dbReference type="STRING" id="655353.SAMN04488056_104379"/>
<comment type="cofactor">
    <cofactor evidence="2 12">
        <name>Mg(2+)</name>
        <dbReference type="ChEBI" id="CHEBI:18420"/>
    </cofactor>
</comment>
<dbReference type="InterPro" id="IPR000489">
    <property type="entry name" value="Pterin-binding_dom"/>
</dbReference>
<evidence type="ECO:0000256" key="5">
    <source>
        <dbReference type="ARBA" id="ARBA00012458"/>
    </source>
</evidence>
<gene>
    <name evidence="14" type="ORF">SAMN04488056_104379</name>
</gene>
<keyword evidence="7 12" id="KW-0808">Transferase</keyword>
<dbReference type="InterPro" id="IPR011005">
    <property type="entry name" value="Dihydropteroate_synth-like_sf"/>
</dbReference>
<proteinExistence type="inferred from homology"/>
<reference evidence="14 15" key="1">
    <citation type="submission" date="2016-10" db="EMBL/GenBank/DDBJ databases">
        <authorList>
            <person name="de Groot N.N."/>
        </authorList>
    </citation>
    <scope>NUCLEOTIDE SEQUENCE [LARGE SCALE GENOMIC DNA]</scope>
    <source>
        <strain evidence="14 15">CGMCC 1.9157</strain>
    </source>
</reference>
<dbReference type="PROSITE" id="PS00793">
    <property type="entry name" value="DHPS_2"/>
    <property type="match status" value="1"/>
</dbReference>
<comment type="catalytic activity">
    <reaction evidence="1">
        <text>(7,8-dihydropterin-6-yl)methyl diphosphate + 4-aminobenzoate = 7,8-dihydropteroate + diphosphate</text>
        <dbReference type="Rhea" id="RHEA:19949"/>
        <dbReference type="ChEBI" id="CHEBI:17836"/>
        <dbReference type="ChEBI" id="CHEBI:17839"/>
        <dbReference type="ChEBI" id="CHEBI:33019"/>
        <dbReference type="ChEBI" id="CHEBI:72950"/>
        <dbReference type="EC" id="2.5.1.15"/>
    </reaction>
</comment>
<dbReference type="GO" id="GO:0046654">
    <property type="term" value="P:tetrahydrofolate biosynthetic process"/>
    <property type="evidence" value="ECO:0007669"/>
    <property type="project" value="UniProtKB-UniPathway"/>
</dbReference>
<dbReference type="InterPro" id="IPR006390">
    <property type="entry name" value="DHP_synth_dom"/>
</dbReference>
<dbReference type="UniPathway" id="UPA00077">
    <property type="reaction ID" value="UER00156"/>
</dbReference>
<dbReference type="CDD" id="cd00739">
    <property type="entry name" value="DHPS"/>
    <property type="match status" value="1"/>
</dbReference>
<keyword evidence="9 12" id="KW-0460">Magnesium</keyword>
<evidence type="ECO:0000256" key="2">
    <source>
        <dbReference type="ARBA" id="ARBA00001946"/>
    </source>
</evidence>
<evidence type="ECO:0000256" key="4">
    <source>
        <dbReference type="ARBA" id="ARBA00009503"/>
    </source>
</evidence>
<dbReference type="SUPFAM" id="SSF51717">
    <property type="entry name" value="Dihydropteroate synthetase-like"/>
    <property type="match status" value="1"/>
</dbReference>
<dbReference type="GO" id="GO:0046656">
    <property type="term" value="P:folic acid biosynthetic process"/>
    <property type="evidence" value="ECO:0007669"/>
    <property type="project" value="UniProtKB-KW"/>
</dbReference>